<comment type="caution">
    <text evidence="1">The sequence shown here is derived from an EMBL/GenBank/DDBJ whole genome shotgun (WGS) entry which is preliminary data.</text>
</comment>
<gene>
    <name evidence="1" type="ORF">DFH08DRAFT_801847</name>
</gene>
<organism evidence="1 2">
    <name type="scientific">Mycena albidolilacea</name>
    <dbReference type="NCBI Taxonomy" id="1033008"/>
    <lineage>
        <taxon>Eukaryota</taxon>
        <taxon>Fungi</taxon>
        <taxon>Dikarya</taxon>
        <taxon>Basidiomycota</taxon>
        <taxon>Agaricomycotina</taxon>
        <taxon>Agaricomycetes</taxon>
        <taxon>Agaricomycetidae</taxon>
        <taxon>Agaricales</taxon>
        <taxon>Marasmiineae</taxon>
        <taxon>Mycenaceae</taxon>
        <taxon>Mycena</taxon>
    </lineage>
</organism>
<proteinExistence type="predicted"/>
<evidence type="ECO:0000313" key="1">
    <source>
        <dbReference type="EMBL" id="KAJ7357981.1"/>
    </source>
</evidence>
<reference evidence="1" key="1">
    <citation type="submission" date="2023-03" db="EMBL/GenBank/DDBJ databases">
        <title>Massive genome expansion in bonnet fungi (Mycena s.s.) driven by repeated elements and novel gene families across ecological guilds.</title>
        <authorList>
            <consortium name="Lawrence Berkeley National Laboratory"/>
            <person name="Harder C.B."/>
            <person name="Miyauchi S."/>
            <person name="Viragh M."/>
            <person name="Kuo A."/>
            <person name="Thoen E."/>
            <person name="Andreopoulos B."/>
            <person name="Lu D."/>
            <person name="Skrede I."/>
            <person name="Drula E."/>
            <person name="Henrissat B."/>
            <person name="Morin E."/>
            <person name="Kohler A."/>
            <person name="Barry K."/>
            <person name="LaButti K."/>
            <person name="Morin E."/>
            <person name="Salamov A."/>
            <person name="Lipzen A."/>
            <person name="Mereny Z."/>
            <person name="Hegedus B."/>
            <person name="Baldrian P."/>
            <person name="Stursova M."/>
            <person name="Weitz H."/>
            <person name="Taylor A."/>
            <person name="Grigoriev I.V."/>
            <person name="Nagy L.G."/>
            <person name="Martin F."/>
            <person name="Kauserud H."/>
        </authorList>
    </citation>
    <scope>NUCLEOTIDE SEQUENCE</scope>
    <source>
        <strain evidence="1">CBHHK002</strain>
    </source>
</reference>
<dbReference type="AlphaFoldDB" id="A0AAD7AG64"/>
<protein>
    <submittedName>
        <fullName evidence="1">Uncharacterized protein</fullName>
    </submittedName>
</protein>
<sequence>MPKQTPAASSLPRHGRHLGSSPSSCLALICSKPPLNPRQDLSPIPRHEAQDSFFKSLLDLSVHIWRDMPQRRQTALTLADTPPCGVSDPHPSPCSSPRASVASWLDQDRRPDNFQSAVPCAPLALPATARLDLALLPVTRCLALGPAASHKHPSPTRHAVIRRACSMPTTGPAASAWKSIGHDAHAVGEILGRDRHIPYIHGYVHISAMHVIIAIVKRDHVTFLFNRGPAIAS</sequence>
<name>A0AAD7AG64_9AGAR</name>
<dbReference type="Proteomes" id="UP001218218">
    <property type="component" value="Unassembled WGS sequence"/>
</dbReference>
<evidence type="ECO:0000313" key="2">
    <source>
        <dbReference type="Proteomes" id="UP001218218"/>
    </source>
</evidence>
<dbReference type="EMBL" id="JARIHO010000007">
    <property type="protein sequence ID" value="KAJ7357981.1"/>
    <property type="molecule type" value="Genomic_DNA"/>
</dbReference>
<keyword evidence="2" id="KW-1185">Reference proteome</keyword>
<accession>A0AAD7AG64</accession>